<evidence type="ECO:0000313" key="3">
    <source>
        <dbReference type="Proteomes" id="UP001274896"/>
    </source>
</evidence>
<reference evidence="2" key="1">
    <citation type="submission" date="2023-06" db="EMBL/GenBank/DDBJ databases">
        <title>Male Hemibagrus guttatus genome.</title>
        <authorList>
            <person name="Bian C."/>
        </authorList>
    </citation>
    <scope>NUCLEOTIDE SEQUENCE</scope>
    <source>
        <strain evidence="2">Male_cb2023</strain>
        <tissue evidence="2">Muscle</tissue>
    </source>
</reference>
<accession>A0AAE0R1P9</accession>
<feature type="region of interest" description="Disordered" evidence="1">
    <location>
        <begin position="109"/>
        <end position="128"/>
    </location>
</feature>
<feature type="compositionally biased region" description="Basic and acidic residues" evidence="1">
    <location>
        <begin position="113"/>
        <end position="124"/>
    </location>
</feature>
<feature type="region of interest" description="Disordered" evidence="1">
    <location>
        <begin position="303"/>
        <end position="333"/>
    </location>
</feature>
<proteinExistence type="predicted"/>
<comment type="caution">
    <text evidence="2">The sequence shown here is derived from an EMBL/GenBank/DDBJ whole genome shotgun (WGS) entry which is preliminary data.</text>
</comment>
<evidence type="ECO:0000313" key="2">
    <source>
        <dbReference type="EMBL" id="KAK3540127.1"/>
    </source>
</evidence>
<feature type="region of interest" description="Disordered" evidence="1">
    <location>
        <begin position="77"/>
        <end position="101"/>
    </location>
</feature>
<dbReference type="EMBL" id="JAUCMX010000007">
    <property type="protein sequence ID" value="KAK3540127.1"/>
    <property type="molecule type" value="Genomic_DNA"/>
</dbReference>
<organism evidence="2 3">
    <name type="scientific">Hemibagrus guttatus</name>
    <dbReference type="NCBI Taxonomy" id="175788"/>
    <lineage>
        <taxon>Eukaryota</taxon>
        <taxon>Metazoa</taxon>
        <taxon>Chordata</taxon>
        <taxon>Craniata</taxon>
        <taxon>Vertebrata</taxon>
        <taxon>Euteleostomi</taxon>
        <taxon>Actinopterygii</taxon>
        <taxon>Neopterygii</taxon>
        <taxon>Teleostei</taxon>
        <taxon>Ostariophysi</taxon>
        <taxon>Siluriformes</taxon>
        <taxon>Bagridae</taxon>
        <taxon>Hemibagrus</taxon>
    </lineage>
</organism>
<protein>
    <submittedName>
        <fullName evidence="2">Uncharacterized protein</fullName>
    </submittedName>
</protein>
<gene>
    <name evidence="2" type="ORF">QTP70_026448</name>
</gene>
<feature type="region of interest" description="Disordered" evidence="1">
    <location>
        <begin position="356"/>
        <end position="379"/>
    </location>
</feature>
<keyword evidence="3" id="KW-1185">Reference proteome</keyword>
<dbReference type="AlphaFoldDB" id="A0AAE0R1P9"/>
<name>A0AAE0R1P9_9TELE</name>
<evidence type="ECO:0000256" key="1">
    <source>
        <dbReference type="SAM" id="MobiDB-lite"/>
    </source>
</evidence>
<dbReference type="Pfam" id="PF15504">
    <property type="entry name" value="DUF4647"/>
    <property type="match status" value="1"/>
</dbReference>
<sequence length="436" mass="48410">MENLGADGQLDEVHCLWALCPHPCCWETEHRIAKGIYRHAVRVSNPKHHANTEDTLPSLTLVDVSDWTGTRTVSSSRTFLSRIPPPPRRDVAPRLKTTNPSFPAITSAAAKSNTRENGAREKGVSDSTAQISPLIGSPWGSGSLVLWVPNPHYVPQCLKSSKSPRCYVKELTCLPAAQTSSTSKANRKRTTKRVRFQLTCSPLTFHPSQRMESVSPGQLEAGTLDGLQVSAVVDDPEHLRGPSAFLVKNKPAVFHSMRERTVRRTSQDTQASLYKLDSKTGEEDVDWDSLRGQTYLWKRHNVRPEHVSPPGDARGAQETFGSSPVCKPSTARTLHNPQCAAPAAWPCVNRKMLDTDERRERGRGSQGTFAPPNSEFYSRDSTHELYGENKRTVESSSLARGYWDGQEPSWLNTFTAASVEEIQTEMLRVLDEIGVM</sequence>
<dbReference type="InterPro" id="IPR029134">
    <property type="entry name" value="DUF4647"/>
</dbReference>
<dbReference type="Proteomes" id="UP001274896">
    <property type="component" value="Unassembled WGS sequence"/>
</dbReference>